<dbReference type="Proteomes" id="UP000233343">
    <property type="component" value="Unassembled WGS sequence"/>
</dbReference>
<dbReference type="InterPro" id="IPR025441">
    <property type="entry name" value="DUF4181"/>
</dbReference>
<keyword evidence="1" id="KW-1133">Transmembrane helix</keyword>
<evidence type="ECO:0000313" key="2">
    <source>
        <dbReference type="EMBL" id="PKG27953.1"/>
    </source>
</evidence>
<dbReference type="RefSeq" id="WP_083957311.1">
    <property type="nucleotide sequence ID" value="NZ_JAMAUX010000001.1"/>
</dbReference>
<feature type="transmembrane region" description="Helical" evidence="1">
    <location>
        <begin position="107"/>
        <end position="128"/>
    </location>
</feature>
<dbReference type="EMBL" id="PISD01000034">
    <property type="protein sequence ID" value="PKG27953.1"/>
    <property type="molecule type" value="Genomic_DNA"/>
</dbReference>
<sequence>MIIIWIKFLVILVVLTIIIYFAEKWIKKKYQIPKKRQYQNRMTTGQKYVELIIIILFFIGAILSSITENERSLLPIPLYLWMGLFFSVLFFYRGHMVKKHGKDTKEYYLDYFYAAITPVAIIIAVQMMKL</sequence>
<keyword evidence="1" id="KW-0472">Membrane</keyword>
<evidence type="ECO:0000313" key="3">
    <source>
        <dbReference type="Proteomes" id="UP000233343"/>
    </source>
</evidence>
<feature type="transmembrane region" description="Helical" evidence="1">
    <location>
        <begin position="47"/>
        <end position="66"/>
    </location>
</feature>
<feature type="transmembrane region" description="Helical" evidence="1">
    <location>
        <begin position="78"/>
        <end position="95"/>
    </location>
</feature>
<keyword evidence="3" id="KW-1185">Reference proteome</keyword>
<gene>
    <name evidence="2" type="ORF">CWS20_16340</name>
</gene>
<evidence type="ECO:0000256" key="1">
    <source>
        <dbReference type="SAM" id="Phobius"/>
    </source>
</evidence>
<organism evidence="2 3">
    <name type="scientific">Cytobacillus horneckiae</name>
    <dbReference type="NCBI Taxonomy" id="549687"/>
    <lineage>
        <taxon>Bacteria</taxon>
        <taxon>Bacillati</taxon>
        <taxon>Bacillota</taxon>
        <taxon>Bacilli</taxon>
        <taxon>Bacillales</taxon>
        <taxon>Bacillaceae</taxon>
        <taxon>Cytobacillus</taxon>
    </lineage>
</organism>
<feature type="transmembrane region" description="Helical" evidence="1">
    <location>
        <begin position="6"/>
        <end position="26"/>
    </location>
</feature>
<dbReference type="AlphaFoldDB" id="A0A2N0ZEN9"/>
<proteinExistence type="predicted"/>
<accession>A0A2N0ZEN9</accession>
<reference evidence="2 3" key="1">
    <citation type="journal article" date="2010" name="Int. J. Syst. Evol. Microbiol.">
        <title>Bacillus horneckiae sp. nov., isolated from a spacecraft-assembly clean room.</title>
        <authorList>
            <person name="Vaishampayan P."/>
            <person name="Probst A."/>
            <person name="Krishnamurthi S."/>
            <person name="Ghosh S."/>
            <person name="Osman S."/>
            <person name="McDowall A."/>
            <person name="Ruckmani A."/>
            <person name="Mayilraj S."/>
            <person name="Venkateswaran K."/>
        </authorList>
    </citation>
    <scope>NUCLEOTIDE SEQUENCE [LARGE SCALE GENOMIC DNA]</scope>
    <source>
        <strain evidence="3">1PO1SC</strain>
    </source>
</reference>
<name>A0A2N0ZEN9_9BACI</name>
<comment type="caution">
    <text evidence="2">The sequence shown here is derived from an EMBL/GenBank/DDBJ whole genome shotgun (WGS) entry which is preliminary data.</text>
</comment>
<keyword evidence="1" id="KW-0812">Transmembrane</keyword>
<protein>
    <submittedName>
        <fullName evidence="2">DUF4181 domain-containing protein</fullName>
    </submittedName>
</protein>
<dbReference type="Pfam" id="PF13789">
    <property type="entry name" value="DUF4181"/>
    <property type="match status" value="1"/>
</dbReference>